<gene>
    <name evidence="2" type="ORF">BDV36DRAFT_305760</name>
</gene>
<keyword evidence="3" id="KW-1185">Reference proteome</keyword>
<feature type="compositionally biased region" description="Polar residues" evidence="1">
    <location>
        <begin position="325"/>
        <end position="342"/>
    </location>
</feature>
<organism evidence="2 3">
    <name type="scientific">Aspergillus pseudocaelatus</name>
    <dbReference type="NCBI Taxonomy" id="1825620"/>
    <lineage>
        <taxon>Eukaryota</taxon>
        <taxon>Fungi</taxon>
        <taxon>Dikarya</taxon>
        <taxon>Ascomycota</taxon>
        <taxon>Pezizomycotina</taxon>
        <taxon>Eurotiomycetes</taxon>
        <taxon>Eurotiomycetidae</taxon>
        <taxon>Eurotiales</taxon>
        <taxon>Aspergillaceae</taxon>
        <taxon>Aspergillus</taxon>
        <taxon>Aspergillus subgen. Circumdati</taxon>
    </lineage>
</organism>
<dbReference type="EMBL" id="ML735875">
    <property type="protein sequence ID" value="KAE8411421.1"/>
    <property type="molecule type" value="Genomic_DNA"/>
</dbReference>
<evidence type="ECO:0000313" key="3">
    <source>
        <dbReference type="Proteomes" id="UP000325395"/>
    </source>
</evidence>
<proteinExistence type="predicted"/>
<name>A0ABQ6W7Q0_9EURO</name>
<feature type="region of interest" description="Disordered" evidence="1">
    <location>
        <begin position="267"/>
        <end position="301"/>
    </location>
</feature>
<accession>A0ABQ6W7Q0</accession>
<sequence>MAPQPSRRLLIFQEARNPQNTAEIVYVPVNKLGLPISGPGPELPSILELPLRILKAFTDIFNQPKYKGWAIMGAGPYHDTSAEAMSGMACPCAGKFFLLDFAKTSSGYEPIGFPLQLSEASHILKMVLTGENRPSPSSSSRISDEVVFFEDSVLMQTIANIISYATKSYAYVKSYNDTKHKGYHAIVVATDGPHICANPIRTLCVHNPHGLVSICSGDPSNEYLKDLTEACERYNVHILLLNTNIFDGQAFDSSFSDQPASMLALPGKENTNYHTTKRSNPSVGPSAPRFINPESFSAPQDNQDIIKSENNEMTVTLRDVLLHTPVQSPKDNGSPHSRNEYATGTEGDTPE</sequence>
<dbReference type="Proteomes" id="UP000325395">
    <property type="component" value="Unassembled WGS sequence"/>
</dbReference>
<evidence type="ECO:0000313" key="2">
    <source>
        <dbReference type="EMBL" id="KAE8411421.1"/>
    </source>
</evidence>
<feature type="compositionally biased region" description="Polar residues" evidence="1">
    <location>
        <begin position="269"/>
        <end position="283"/>
    </location>
</feature>
<feature type="region of interest" description="Disordered" evidence="1">
    <location>
        <begin position="323"/>
        <end position="351"/>
    </location>
</feature>
<evidence type="ECO:0008006" key="4">
    <source>
        <dbReference type="Google" id="ProtNLM"/>
    </source>
</evidence>
<evidence type="ECO:0000256" key="1">
    <source>
        <dbReference type="SAM" id="MobiDB-lite"/>
    </source>
</evidence>
<protein>
    <recommendedName>
        <fullName evidence="4">VWFA domain-containing protein</fullName>
    </recommendedName>
</protein>
<reference evidence="2 3" key="1">
    <citation type="submission" date="2019-04" db="EMBL/GenBank/DDBJ databases">
        <authorList>
            <consortium name="DOE Joint Genome Institute"/>
            <person name="Mondo S."/>
            <person name="Kjaerbolling I."/>
            <person name="Vesth T."/>
            <person name="Frisvad J.C."/>
            <person name="Nybo J.L."/>
            <person name="Theobald S."/>
            <person name="Kildgaard S."/>
            <person name="Isbrandt T."/>
            <person name="Kuo A."/>
            <person name="Sato A."/>
            <person name="Lyhne E.K."/>
            <person name="Kogle M.E."/>
            <person name="Wiebenga A."/>
            <person name="Kun R.S."/>
            <person name="Lubbers R.J."/>
            <person name="Makela M.R."/>
            <person name="Barry K."/>
            <person name="Chovatia M."/>
            <person name="Clum A."/>
            <person name="Daum C."/>
            <person name="Haridas S."/>
            <person name="He G."/>
            <person name="LaButti K."/>
            <person name="Lipzen A."/>
            <person name="Riley R."/>
            <person name="Salamov A."/>
            <person name="Simmons B.A."/>
            <person name="Magnuson J.K."/>
            <person name="Henrissat B."/>
            <person name="Mortensen U.H."/>
            <person name="Larsen T.O."/>
            <person name="Devries R.P."/>
            <person name="Grigoriev I.V."/>
            <person name="Machida M."/>
            <person name="Baker S.E."/>
            <person name="Andersen M.R."/>
            <person name="Cantor M.N."/>
            <person name="Hua S.X."/>
        </authorList>
    </citation>
    <scope>NUCLEOTIDE SEQUENCE [LARGE SCALE GENOMIC DNA]</scope>
    <source>
        <strain evidence="2 3">CBS 117616</strain>
    </source>
</reference>